<keyword evidence="3" id="KW-1185">Reference proteome</keyword>
<sequence>MTRPDELRLEAARKRQELAETLDQLVARTDLRARAARMDRRPLVAASAAAVALAVLAAVLMSRSRHGGGRR</sequence>
<organism evidence="2 3">
    <name type="scientific">Streptomyces roseolilacinus</name>
    <dbReference type="NCBI Taxonomy" id="66904"/>
    <lineage>
        <taxon>Bacteria</taxon>
        <taxon>Bacillati</taxon>
        <taxon>Actinomycetota</taxon>
        <taxon>Actinomycetes</taxon>
        <taxon>Kitasatosporales</taxon>
        <taxon>Streptomycetaceae</taxon>
        <taxon>Streptomyces</taxon>
    </lineage>
</organism>
<keyword evidence="1" id="KW-0812">Transmembrane</keyword>
<protein>
    <recommendedName>
        <fullName evidence="4">DUF3618 domain-containing protein</fullName>
    </recommendedName>
</protein>
<gene>
    <name evidence="2" type="ORF">GCM10010249_49680</name>
</gene>
<keyword evidence="1" id="KW-1133">Transmembrane helix</keyword>
<dbReference type="InterPro" id="IPR022062">
    <property type="entry name" value="DUF3618"/>
</dbReference>
<accession>A0A918B4U9</accession>
<dbReference type="RefSeq" id="WP_189537354.1">
    <property type="nucleotide sequence ID" value="NZ_BMSV01000011.1"/>
</dbReference>
<evidence type="ECO:0000313" key="2">
    <source>
        <dbReference type="EMBL" id="GGQ25001.1"/>
    </source>
</evidence>
<evidence type="ECO:0008006" key="4">
    <source>
        <dbReference type="Google" id="ProtNLM"/>
    </source>
</evidence>
<evidence type="ECO:0000256" key="1">
    <source>
        <dbReference type="SAM" id="Phobius"/>
    </source>
</evidence>
<reference evidence="2" key="2">
    <citation type="submission" date="2020-09" db="EMBL/GenBank/DDBJ databases">
        <authorList>
            <person name="Sun Q."/>
            <person name="Ohkuma M."/>
        </authorList>
    </citation>
    <scope>NUCLEOTIDE SEQUENCE</scope>
    <source>
        <strain evidence="2">JCM 4335</strain>
    </source>
</reference>
<dbReference type="Proteomes" id="UP000654123">
    <property type="component" value="Unassembled WGS sequence"/>
</dbReference>
<dbReference type="EMBL" id="BMSV01000011">
    <property type="protein sequence ID" value="GGQ25001.1"/>
    <property type="molecule type" value="Genomic_DNA"/>
</dbReference>
<reference evidence="2" key="1">
    <citation type="journal article" date="2014" name="Int. J. Syst. Evol. Microbiol.">
        <title>Complete genome sequence of Corynebacterium casei LMG S-19264T (=DSM 44701T), isolated from a smear-ripened cheese.</title>
        <authorList>
            <consortium name="US DOE Joint Genome Institute (JGI-PGF)"/>
            <person name="Walter F."/>
            <person name="Albersmeier A."/>
            <person name="Kalinowski J."/>
            <person name="Ruckert C."/>
        </authorList>
    </citation>
    <scope>NUCLEOTIDE SEQUENCE</scope>
    <source>
        <strain evidence="2">JCM 4335</strain>
    </source>
</reference>
<proteinExistence type="predicted"/>
<dbReference type="Pfam" id="PF12277">
    <property type="entry name" value="DUF3618"/>
    <property type="match status" value="1"/>
</dbReference>
<dbReference type="AlphaFoldDB" id="A0A918B4U9"/>
<comment type="caution">
    <text evidence="2">The sequence shown here is derived from an EMBL/GenBank/DDBJ whole genome shotgun (WGS) entry which is preliminary data.</text>
</comment>
<keyword evidence="1" id="KW-0472">Membrane</keyword>
<feature type="transmembrane region" description="Helical" evidence="1">
    <location>
        <begin position="43"/>
        <end position="61"/>
    </location>
</feature>
<name>A0A918B4U9_9ACTN</name>
<evidence type="ECO:0000313" key="3">
    <source>
        <dbReference type="Proteomes" id="UP000654123"/>
    </source>
</evidence>